<dbReference type="Gramene" id="Mp3g21550.1">
    <property type="protein sequence ID" value="Mp3g21550.1.cds"/>
    <property type="gene ID" value="Mp3g21550"/>
</dbReference>
<dbReference type="AlphaFoldDB" id="A0A2R6WHV0"/>
<feature type="compositionally biased region" description="Low complexity" evidence="1">
    <location>
        <begin position="47"/>
        <end position="63"/>
    </location>
</feature>
<evidence type="ECO:0000256" key="1">
    <source>
        <dbReference type="SAM" id="MobiDB-lite"/>
    </source>
</evidence>
<evidence type="ECO:0000313" key="3">
    <source>
        <dbReference type="Proteomes" id="UP000244005"/>
    </source>
</evidence>
<dbReference type="EMBL" id="KZ772761">
    <property type="protein sequence ID" value="PTQ33437.1"/>
    <property type="molecule type" value="Genomic_DNA"/>
</dbReference>
<feature type="region of interest" description="Disordered" evidence="1">
    <location>
        <begin position="43"/>
        <end position="71"/>
    </location>
</feature>
<evidence type="ECO:0000313" key="2">
    <source>
        <dbReference type="EMBL" id="PTQ33437.1"/>
    </source>
</evidence>
<gene>
    <name evidence="2" type="ORF">MARPO_0089s0061</name>
</gene>
<protein>
    <submittedName>
        <fullName evidence="2">Uncharacterized protein</fullName>
    </submittedName>
</protein>
<reference evidence="3" key="1">
    <citation type="journal article" date="2017" name="Cell">
        <title>Insights into land plant evolution garnered from the Marchantia polymorpha genome.</title>
        <authorList>
            <person name="Bowman J.L."/>
            <person name="Kohchi T."/>
            <person name="Yamato K.T."/>
            <person name="Jenkins J."/>
            <person name="Shu S."/>
            <person name="Ishizaki K."/>
            <person name="Yamaoka S."/>
            <person name="Nishihama R."/>
            <person name="Nakamura Y."/>
            <person name="Berger F."/>
            <person name="Adam C."/>
            <person name="Aki S.S."/>
            <person name="Althoff F."/>
            <person name="Araki T."/>
            <person name="Arteaga-Vazquez M.A."/>
            <person name="Balasubrmanian S."/>
            <person name="Barry K."/>
            <person name="Bauer D."/>
            <person name="Boehm C.R."/>
            <person name="Briginshaw L."/>
            <person name="Caballero-Perez J."/>
            <person name="Catarino B."/>
            <person name="Chen F."/>
            <person name="Chiyoda S."/>
            <person name="Chovatia M."/>
            <person name="Davies K.M."/>
            <person name="Delmans M."/>
            <person name="Demura T."/>
            <person name="Dierschke T."/>
            <person name="Dolan L."/>
            <person name="Dorantes-Acosta A.E."/>
            <person name="Eklund D.M."/>
            <person name="Florent S.N."/>
            <person name="Flores-Sandoval E."/>
            <person name="Fujiyama A."/>
            <person name="Fukuzawa H."/>
            <person name="Galik B."/>
            <person name="Grimanelli D."/>
            <person name="Grimwood J."/>
            <person name="Grossniklaus U."/>
            <person name="Hamada T."/>
            <person name="Haseloff J."/>
            <person name="Hetherington A.J."/>
            <person name="Higo A."/>
            <person name="Hirakawa Y."/>
            <person name="Hundley H.N."/>
            <person name="Ikeda Y."/>
            <person name="Inoue K."/>
            <person name="Inoue S.I."/>
            <person name="Ishida S."/>
            <person name="Jia Q."/>
            <person name="Kakita M."/>
            <person name="Kanazawa T."/>
            <person name="Kawai Y."/>
            <person name="Kawashima T."/>
            <person name="Kennedy M."/>
            <person name="Kinose K."/>
            <person name="Kinoshita T."/>
            <person name="Kohara Y."/>
            <person name="Koide E."/>
            <person name="Komatsu K."/>
            <person name="Kopischke S."/>
            <person name="Kubo M."/>
            <person name="Kyozuka J."/>
            <person name="Lagercrantz U."/>
            <person name="Lin S.S."/>
            <person name="Lindquist E."/>
            <person name="Lipzen A.M."/>
            <person name="Lu C.W."/>
            <person name="De Luna E."/>
            <person name="Martienssen R.A."/>
            <person name="Minamino N."/>
            <person name="Mizutani M."/>
            <person name="Mizutani M."/>
            <person name="Mochizuki N."/>
            <person name="Monte I."/>
            <person name="Mosher R."/>
            <person name="Nagasaki H."/>
            <person name="Nakagami H."/>
            <person name="Naramoto S."/>
            <person name="Nishitani K."/>
            <person name="Ohtani M."/>
            <person name="Okamoto T."/>
            <person name="Okumura M."/>
            <person name="Phillips J."/>
            <person name="Pollak B."/>
            <person name="Reinders A."/>
            <person name="Rovekamp M."/>
            <person name="Sano R."/>
            <person name="Sawa S."/>
            <person name="Schmid M.W."/>
            <person name="Shirakawa M."/>
            <person name="Solano R."/>
            <person name="Spunde A."/>
            <person name="Suetsugu N."/>
            <person name="Sugano S."/>
            <person name="Sugiyama A."/>
            <person name="Sun R."/>
            <person name="Suzuki Y."/>
            <person name="Takenaka M."/>
            <person name="Takezawa D."/>
            <person name="Tomogane H."/>
            <person name="Tsuzuki M."/>
            <person name="Ueda T."/>
            <person name="Umeda M."/>
            <person name="Ward J.M."/>
            <person name="Watanabe Y."/>
            <person name="Yazaki K."/>
            <person name="Yokoyama R."/>
            <person name="Yoshitake Y."/>
            <person name="Yotsui I."/>
            <person name="Zachgo S."/>
            <person name="Schmutz J."/>
        </authorList>
    </citation>
    <scope>NUCLEOTIDE SEQUENCE [LARGE SCALE GENOMIC DNA]</scope>
    <source>
        <strain evidence="3">Tak-1</strain>
    </source>
</reference>
<organism evidence="2 3">
    <name type="scientific">Marchantia polymorpha</name>
    <name type="common">Common liverwort</name>
    <name type="synonym">Marchantia aquatica</name>
    <dbReference type="NCBI Taxonomy" id="3197"/>
    <lineage>
        <taxon>Eukaryota</taxon>
        <taxon>Viridiplantae</taxon>
        <taxon>Streptophyta</taxon>
        <taxon>Embryophyta</taxon>
        <taxon>Marchantiophyta</taxon>
        <taxon>Marchantiopsida</taxon>
        <taxon>Marchantiidae</taxon>
        <taxon>Marchantiales</taxon>
        <taxon>Marchantiaceae</taxon>
        <taxon>Marchantia</taxon>
    </lineage>
</organism>
<dbReference type="Proteomes" id="UP000244005">
    <property type="component" value="Unassembled WGS sequence"/>
</dbReference>
<proteinExistence type="predicted"/>
<name>A0A2R6WHV0_MARPO</name>
<keyword evidence="3" id="KW-1185">Reference proteome</keyword>
<sequence length="71" mass="7994">MVYGSALFQTQYREGLRSKTWIAESEQRISDSQLPAYLMYHMKGPVNPSNSQPQPSNAASSNPWPVHNSIL</sequence>
<accession>A0A2R6WHV0</accession>